<name>A0ABQ1VVL5_9BACL</name>
<comment type="caution">
    <text evidence="1">The sequence shown here is derived from an EMBL/GenBank/DDBJ whole genome shotgun (WGS) entry which is preliminary data.</text>
</comment>
<keyword evidence="2" id="KW-1185">Reference proteome</keyword>
<evidence type="ECO:0000313" key="1">
    <source>
        <dbReference type="EMBL" id="GGG01645.1"/>
    </source>
</evidence>
<protein>
    <submittedName>
        <fullName evidence="1">Uncharacterized protein</fullName>
    </submittedName>
</protein>
<evidence type="ECO:0000313" key="2">
    <source>
        <dbReference type="Proteomes" id="UP000608420"/>
    </source>
</evidence>
<dbReference type="Proteomes" id="UP000608420">
    <property type="component" value="Unassembled WGS sequence"/>
</dbReference>
<proteinExistence type="predicted"/>
<accession>A0ABQ1VVL5</accession>
<dbReference type="EMBL" id="BMIW01000016">
    <property type="protein sequence ID" value="GGG01645.1"/>
    <property type="molecule type" value="Genomic_DNA"/>
</dbReference>
<sequence length="73" mass="8526">MLEDSQKAEDVLVSLKCAFFIELIQYQINKEDYQEAIKSSLQLLLLTSNYEQTKMIKEILDGMRSPKLREKAN</sequence>
<organism evidence="1 2">
    <name type="scientific">Paenibacillus aceti</name>
    <dbReference type="NCBI Taxonomy" id="1820010"/>
    <lineage>
        <taxon>Bacteria</taxon>
        <taxon>Bacillati</taxon>
        <taxon>Bacillota</taxon>
        <taxon>Bacilli</taxon>
        <taxon>Bacillales</taxon>
        <taxon>Paenibacillaceae</taxon>
        <taxon>Paenibacillus</taxon>
    </lineage>
</organism>
<reference evidence="2" key="1">
    <citation type="journal article" date="2019" name="Int. J. Syst. Evol. Microbiol.">
        <title>The Global Catalogue of Microorganisms (GCM) 10K type strain sequencing project: providing services to taxonomists for standard genome sequencing and annotation.</title>
        <authorList>
            <consortium name="The Broad Institute Genomics Platform"/>
            <consortium name="The Broad Institute Genome Sequencing Center for Infectious Disease"/>
            <person name="Wu L."/>
            <person name="Ma J."/>
        </authorList>
    </citation>
    <scope>NUCLEOTIDE SEQUENCE [LARGE SCALE GENOMIC DNA]</scope>
    <source>
        <strain evidence="2">CGMCC 1.15420</strain>
    </source>
</reference>
<gene>
    <name evidence="1" type="ORF">GCM10010913_24170</name>
</gene>